<gene>
    <name evidence="1" type="ORF">BKA00_000334</name>
</gene>
<name>A0A7X0KWL7_9ACTN</name>
<reference evidence="1 2" key="1">
    <citation type="submission" date="2020-08" db="EMBL/GenBank/DDBJ databases">
        <title>Sequencing the genomes of 1000 actinobacteria strains.</title>
        <authorList>
            <person name="Klenk H.-P."/>
        </authorList>
    </citation>
    <scope>NUCLEOTIDE SEQUENCE [LARGE SCALE GENOMIC DNA]</scope>
    <source>
        <strain evidence="1 2">DSM 43675</strain>
    </source>
</reference>
<dbReference type="AlphaFoldDB" id="A0A7X0KWL7"/>
<evidence type="ECO:0000313" key="1">
    <source>
        <dbReference type="EMBL" id="MBB6393420.1"/>
    </source>
</evidence>
<dbReference type="EMBL" id="JACHMQ010000001">
    <property type="protein sequence ID" value="MBB6393420.1"/>
    <property type="molecule type" value="Genomic_DNA"/>
</dbReference>
<organism evidence="1 2">
    <name type="scientific">Actinomadura coerulea</name>
    <dbReference type="NCBI Taxonomy" id="46159"/>
    <lineage>
        <taxon>Bacteria</taxon>
        <taxon>Bacillati</taxon>
        <taxon>Actinomycetota</taxon>
        <taxon>Actinomycetes</taxon>
        <taxon>Streptosporangiales</taxon>
        <taxon>Thermomonosporaceae</taxon>
        <taxon>Actinomadura</taxon>
    </lineage>
</organism>
<sequence>MTFAIPSLAWRTAGTAVFGGLRRRSAGEAERGREPALA</sequence>
<proteinExistence type="predicted"/>
<comment type="caution">
    <text evidence="1">The sequence shown here is derived from an EMBL/GenBank/DDBJ whole genome shotgun (WGS) entry which is preliminary data.</text>
</comment>
<evidence type="ECO:0000313" key="2">
    <source>
        <dbReference type="Proteomes" id="UP000546324"/>
    </source>
</evidence>
<keyword evidence="2" id="KW-1185">Reference proteome</keyword>
<protein>
    <submittedName>
        <fullName evidence="1">Uncharacterized protein</fullName>
    </submittedName>
</protein>
<dbReference type="Proteomes" id="UP000546324">
    <property type="component" value="Unassembled WGS sequence"/>
</dbReference>
<accession>A0A7X0KWL7</accession>